<dbReference type="GO" id="GO:0000976">
    <property type="term" value="F:transcription cis-regulatory region binding"/>
    <property type="evidence" value="ECO:0007669"/>
    <property type="project" value="TreeGrafter"/>
</dbReference>
<dbReference type="OMA" id="VQHHILA"/>
<keyword evidence="4" id="KW-0238">DNA-binding</keyword>
<dbReference type="InterPro" id="IPR001138">
    <property type="entry name" value="Zn2Cys6_DnaBD"/>
</dbReference>
<dbReference type="GO" id="GO:0005634">
    <property type="term" value="C:nucleus"/>
    <property type="evidence" value="ECO:0007669"/>
    <property type="project" value="UniProtKB-SubCell"/>
</dbReference>
<reference evidence="9 10" key="1">
    <citation type="journal article" date="2013" name="BMC Genomics">
        <title>The genome and transcriptome of the pine saprophyte Ophiostoma piceae, and a comparison with the bark beetle-associated pine pathogen Grosmannia clavigera.</title>
        <authorList>
            <person name="Haridas S."/>
            <person name="Wang Y."/>
            <person name="Lim L."/>
            <person name="Massoumi Alamouti S."/>
            <person name="Jackman S."/>
            <person name="Docking R."/>
            <person name="Robertson G."/>
            <person name="Birol I."/>
            <person name="Bohlmann J."/>
            <person name="Breuil C."/>
        </authorList>
    </citation>
    <scope>NUCLEOTIDE SEQUENCE [LARGE SCALE GENOMIC DNA]</scope>
    <source>
        <strain evidence="9 10">UAMH 11346</strain>
    </source>
</reference>
<evidence type="ECO:0000256" key="2">
    <source>
        <dbReference type="ARBA" id="ARBA00022833"/>
    </source>
</evidence>
<keyword evidence="10" id="KW-1185">Reference proteome</keyword>
<evidence type="ECO:0000256" key="5">
    <source>
        <dbReference type="ARBA" id="ARBA00023163"/>
    </source>
</evidence>
<accession>S3CUT9</accession>
<keyword evidence="3" id="KW-0805">Transcription regulation</keyword>
<dbReference type="Pfam" id="PF00172">
    <property type="entry name" value="Zn_clus"/>
    <property type="match status" value="1"/>
</dbReference>
<organism evidence="9 10">
    <name type="scientific">Ophiostoma piceae (strain UAMH 11346)</name>
    <name type="common">Sap stain fungus</name>
    <dbReference type="NCBI Taxonomy" id="1262450"/>
    <lineage>
        <taxon>Eukaryota</taxon>
        <taxon>Fungi</taxon>
        <taxon>Dikarya</taxon>
        <taxon>Ascomycota</taxon>
        <taxon>Pezizomycotina</taxon>
        <taxon>Sordariomycetes</taxon>
        <taxon>Sordariomycetidae</taxon>
        <taxon>Ophiostomatales</taxon>
        <taxon>Ophiostomataceae</taxon>
        <taxon>Ophiostoma</taxon>
    </lineage>
</organism>
<dbReference type="EMBL" id="KE148160">
    <property type="protein sequence ID" value="EPE04500.1"/>
    <property type="molecule type" value="Genomic_DNA"/>
</dbReference>
<evidence type="ECO:0000256" key="1">
    <source>
        <dbReference type="ARBA" id="ARBA00004123"/>
    </source>
</evidence>
<dbReference type="InterPro" id="IPR036864">
    <property type="entry name" value="Zn2-C6_fun-type_DNA-bd_sf"/>
</dbReference>
<comment type="subcellular location">
    <subcellularLocation>
        <location evidence="1">Nucleus</location>
    </subcellularLocation>
</comment>
<feature type="domain" description="Zn(2)-C6 fungal-type" evidence="8">
    <location>
        <begin position="19"/>
        <end position="49"/>
    </location>
</feature>
<feature type="region of interest" description="Disordered" evidence="7">
    <location>
        <begin position="78"/>
        <end position="190"/>
    </location>
</feature>
<keyword evidence="6" id="KW-0539">Nucleus</keyword>
<dbReference type="SMART" id="SM00066">
    <property type="entry name" value="GAL4"/>
    <property type="match status" value="1"/>
</dbReference>
<protein>
    <submittedName>
        <fullName evidence="9">Arca-like protein</fullName>
    </submittedName>
</protein>
<dbReference type="PANTHER" id="PTHR37534:SF2">
    <property type="entry name" value="N-ACETYLTRANSFERASE DOMAIN-CONTAINING PROTEIN"/>
    <property type="match status" value="1"/>
</dbReference>
<dbReference type="VEuPathDB" id="FungiDB:F503_03562"/>
<dbReference type="eggNOG" id="ENOG502SI6P">
    <property type="taxonomic scope" value="Eukaryota"/>
</dbReference>
<evidence type="ECO:0000256" key="6">
    <source>
        <dbReference type="ARBA" id="ARBA00023242"/>
    </source>
</evidence>
<keyword evidence="5" id="KW-0804">Transcription</keyword>
<name>S3CUT9_OPHP1</name>
<proteinExistence type="predicted"/>
<dbReference type="HOGENOM" id="CLU_008719_1_3_1"/>
<gene>
    <name evidence="9" type="ORF">F503_03562</name>
</gene>
<feature type="compositionally biased region" description="Polar residues" evidence="7">
    <location>
        <begin position="157"/>
        <end position="172"/>
    </location>
</feature>
<dbReference type="Gene3D" id="4.10.240.10">
    <property type="entry name" value="Zn(2)-C6 fungal-type DNA-binding domain"/>
    <property type="match status" value="1"/>
</dbReference>
<dbReference type="OrthoDB" id="4525710at2759"/>
<evidence type="ECO:0000313" key="10">
    <source>
        <dbReference type="Proteomes" id="UP000016923"/>
    </source>
</evidence>
<dbReference type="Proteomes" id="UP000016923">
    <property type="component" value="Unassembled WGS sequence"/>
</dbReference>
<dbReference type="GO" id="GO:0008270">
    <property type="term" value="F:zinc ion binding"/>
    <property type="evidence" value="ECO:0007669"/>
    <property type="project" value="InterPro"/>
</dbReference>
<dbReference type="Pfam" id="PF11951">
    <property type="entry name" value="Fungal_trans_2"/>
    <property type="match status" value="1"/>
</dbReference>
<evidence type="ECO:0000256" key="4">
    <source>
        <dbReference type="ARBA" id="ARBA00023125"/>
    </source>
</evidence>
<evidence type="ECO:0000313" key="9">
    <source>
        <dbReference type="EMBL" id="EPE04500.1"/>
    </source>
</evidence>
<dbReference type="CDD" id="cd00067">
    <property type="entry name" value="GAL4"/>
    <property type="match status" value="1"/>
</dbReference>
<dbReference type="AlphaFoldDB" id="S3CUT9"/>
<dbReference type="GO" id="GO:0045944">
    <property type="term" value="P:positive regulation of transcription by RNA polymerase II"/>
    <property type="evidence" value="ECO:0007669"/>
    <property type="project" value="TreeGrafter"/>
</dbReference>
<dbReference type="STRING" id="1262450.S3CUT9"/>
<sequence>MSPGDPHSRVDSASIAPFGCQNCRDQHLKCDRGVPACGRCRATSKVCTRGYKFRVKSGPFARKQQWVKTPKRLEFVEDGVTGEPDLYDEDAEPSDRQSQTSAVEHEHAGYRGGGWKSPRLEGSRTAGSSTPSQDHETATSGPGLIRPRRLIRPGLSSVATAKPITSSHLSQQPTPPGRHDSLGLEVDLVPPLPYPQAPTSLGNNVPHSPTDRFIVHDDLLEAAPSLTLTAEERAANPHIYRESTVYPLQDKQEAILLRHFIQNLAIWLDLCEPSLQFGTIVPQRAGTCTVLLNAIYALSAKHLAHHGSFDRYASDHYHQQCLDVLIPMLSHDATASDENLFAATIILRVWEEMEFKHSGFDSQGYLLGIHAFVHGHGHKILPNTLSAASFWVGLRQEIYTATVNQQPVKAPLVASLASGARDLGPAKDHDWANRAVIHCVDVLNFCFGDTPPQQTWEDLYDWNKRWTQLRPPSYTPTFHQEGSGEAFPEIWYNTSWHVTGKQHHILAELFLVSFDPKIPRIGSQRREAAKRVNGRICELVREICGIGLGNQWTPPGMFTACMAIAAFGDRFQDRVDQEALLDMLRRTDKDHARPTEAIQRQLMQSWDWVVDGQ</sequence>
<dbReference type="PANTHER" id="PTHR37534">
    <property type="entry name" value="TRANSCRIPTIONAL ACTIVATOR PROTEIN UGA3"/>
    <property type="match status" value="1"/>
</dbReference>
<dbReference type="PROSITE" id="PS00463">
    <property type="entry name" value="ZN2_CY6_FUNGAL_1"/>
    <property type="match status" value="1"/>
</dbReference>
<dbReference type="SUPFAM" id="SSF57701">
    <property type="entry name" value="Zn2/Cys6 DNA-binding domain"/>
    <property type="match status" value="1"/>
</dbReference>
<evidence type="ECO:0000256" key="7">
    <source>
        <dbReference type="SAM" id="MobiDB-lite"/>
    </source>
</evidence>
<dbReference type="PROSITE" id="PS50048">
    <property type="entry name" value="ZN2_CY6_FUNGAL_2"/>
    <property type="match status" value="1"/>
</dbReference>
<dbReference type="GO" id="GO:0000981">
    <property type="term" value="F:DNA-binding transcription factor activity, RNA polymerase II-specific"/>
    <property type="evidence" value="ECO:0007669"/>
    <property type="project" value="InterPro"/>
</dbReference>
<dbReference type="InterPro" id="IPR021858">
    <property type="entry name" value="Fun_TF"/>
</dbReference>
<evidence type="ECO:0000256" key="3">
    <source>
        <dbReference type="ARBA" id="ARBA00023015"/>
    </source>
</evidence>
<keyword evidence="2" id="KW-0862">Zinc</keyword>
<evidence type="ECO:0000259" key="8">
    <source>
        <dbReference type="PROSITE" id="PS50048"/>
    </source>
</evidence>